<name>A0A9Q9R998_FUSFU</name>
<feature type="transmembrane region" description="Helical" evidence="8">
    <location>
        <begin position="320"/>
        <end position="340"/>
    </location>
</feature>
<feature type="transmembrane region" description="Helical" evidence="8">
    <location>
        <begin position="564"/>
        <end position="585"/>
    </location>
</feature>
<dbReference type="InterPro" id="IPR045035">
    <property type="entry name" value="YSL-like"/>
</dbReference>
<reference evidence="9" key="1">
    <citation type="submission" date="2019-05" db="EMBL/GenBank/DDBJ databases">
        <authorList>
            <person name="Piombo E."/>
        </authorList>
    </citation>
    <scope>NUCLEOTIDE SEQUENCE</scope>
    <source>
        <strain evidence="9">C2S</strain>
    </source>
</reference>
<dbReference type="EMBL" id="CABFJX010000001">
    <property type="protein sequence ID" value="VTT55212.1"/>
    <property type="molecule type" value="Genomic_DNA"/>
</dbReference>
<feature type="transmembrane region" description="Helical" evidence="8">
    <location>
        <begin position="368"/>
        <end position="387"/>
    </location>
</feature>
<comment type="subcellular location">
    <subcellularLocation>
        <location evidence="1">Membrane</location>
        <topology evidence="1">Multi-pass membrane protein</topology>
    </subcellularLocation>
</comment>
<evidence type="ECO:0000313" key="10">
    <source>
        <dbReference type="Proteomes" id="UP000760494"/>
    </source>
</evidence>
<comment type="caution">
    <text evidence="9">The sequence shown here is derived from an EMBL/GenBank/DDBJ whole genome shotgun (WGS) entry which is preliminary data.</text>
</comment>
<evidence type="ECO:0000256" key="7">
    <source>
        <dbReference type="SAM" id="MobiDB-lite"/>
    </source>
</evidence>
<feature type="transmembrane region" description="Helical" evidence="8">
    <location>
        <begin position="177"/>
        <end position="195"/>
    </location>
</feature>
<evidence type="ECO:0000256" key="8">
    <source>
        <dbReference type="SAM" id="Phobius"/>
    </source>
</evidence>
<feature type="transmembrane region" description="Helical" evidence="8">
    <location>
        <begin position="290"/>
        <end position="314"/>
    </location>
</feature>
<dbReference type="Pfam" id="PF03169">
    <property type="entry name" value="OPT"/>
    <property type="match status" value="1"/>
</dbReference>
<evidence type="ECO:0000256" key="3">
    <source>
        <dbReference type="ARBA" id="ARBA00022448"/>
    </source>
</evidence>
<feature type="transmembrane region" description="Helical" evidence="8">
    <location>
        <begin position="70"/>
        <end position="92"/>
    </location>
</feature>
<accession>A0A9Q9R998</accession>
<evidence type="ECO:0000256" key="1">
    <source>
        <dbReference type="ARBA" id="ARBA00004141"/>
    </source>
</evidence>
<evidence type="ECO:0000313" key="9">
    <source>
        <dbReference type="EMBL" id="VTT55212.1"/>
    </source>
</evidence>
<organism evidence="9 10">
    <name type="scientific">Fusarium fujikuroi</name>
    <name type="common">Bakanae and foot rot disease fungus</name>
    <name type="synonym">Gibberella fujikuroi</name>
    <dbReference type="NCBI Taxonomy" id="5127"/>
    <lineage>
        <taxon>Eukaryota</taxon>
        <taxon>Fungi</taxon>
        <taxon>Dikarya</taxon>
        <taxon>Ascomycota</taxon>
        <taxon>Pezizomycotina</taxon>
        <taxon>Sordariomycetes</taxon>
        <taxon>Hypocreomycetidae</taxon>
        <taxon>Hypocreales</taxon>
        <taxon>Nectriaceae</taxon>
        <taxon>Fusarium</taxon>
        <taxon>Fusarium fujikuroi species complex</taxon>
    </lineage>
</organism>
<keyword evidence="5 8" id="KW-1133">Transmembrane helix</keyword>
<feature type="region of interest" description="Disordered" evidence="7">
    <location>
        <begin position="803"/>
        <end position="822"/>
    </location>
</feature>
<feature type="transmembrane region" description="Helical" evidence="8">
    <location>
        <begin position="98"/>
        <end position="117"/>
    </location>
</feature>
<dbReference type="NCBIfam" id="TIGR00728">
    <property type="entry name" value="OPT_sfam"/>
    <property type="match status" value="1"/>
</dbReference>
<dbReference type="Proteomes" id="UP000760494">
    <property type="component" value="Unassembled WGS sequence"/>
</dbReference>
<protein>
    <recommendedName>
        <fullName evidence="11">Metal-nicotianamine transporter YSL11</fullName>
    </recommendedName>
</protein>
<feature type="transmembrane region" description="Helical" evidence="8">
    <location>
        <begin position="707"/>
        <end position="729"/>
    </location>
</feature>
<feature type="compositionally biased region" description="Basic and acidic residues" evidence="7">
    <location>
        <begin position="19"/>
        <end position="44"/>
    </location>
</feature>
<evidence type="ECO:0000256" key="6">
    <source>
        <dbReference type="ARBA" id="ARBA00023136"/>
    </source>
</evidence>
<feature type="transmembrane region" description="Helical" evidence="8">
    <location>
        <begin position="240"/>
        <end position="258"/>
    </location>
</feature>
<feature type="compositionally biased region" description="Basic and acidic residues" evidence="7">
    <location>
        <begin position="1519"/>
        <end position="1547"/>
    </location>
</feature>
<feature type="region of interest" description="Disordered" evidence="7">
    <location>
        <begin position="1"/>
        <end position="44"/>
    </location>
</feature>
<evidence type="ECO:0000256" key="4">
    <source>
        <dbReference type="ARBA" id="ARBA00022692"/>
    </source>
</evidence>
<feature type="transmembrane region" description="Helical" evidence="8">
    <location>
        <begin position="446"/>
        <end position="463"/>
    </location>
</feature>
<feature type="compositionally biased region" description="Acidic residues" evidence="7">
    <location>
        <begin position="1481"/>
        <end position="1491"/>
    </location>
</feature>
<dbReference type="PANTHER" id="PTHR31645">
    <property type="entry name" value="OLIGOPEPTIDE TRANSPORTER YGL114W-RELATED"/>
    <property type="match status" value="1"/>
</dbReference>
<feature type="compositionally biased region" description="Basic and acidic residues" evidence="7">
    <location>
        <begin position="1449"/>
        <end position="1477"/>
    </location>
</feature>
<proteinExistence type="inferred from homology"/>
<feature type="transmembrane region" description="Helical" evidence="8">
    <location>
        <begin position="632"/>
        <end position="652"/>
    </location>
</feature>
<feature type="transmembrane region" description="Helical" evidence="8">
    <location>
        <begin position="138"/>
        <end position="157"/>
    </location>
</feature>
<dbReference type="GO" id="GO:0035673">
    <property type="term" value="F:oligopeptide transmembrane transporter activity"/>
    <property type="evidence" value="ECO:0007669"/>
    <property type="project" value="InterPro"/>
</dbReference>
<gene>
    <name evidence="9" type="ORF">C2S_103</name>
</gene>
<evidence type="ECO:0000256" key="5">
    <source>
        <dbReference type="ARBA" id="ARBA00022989"/>
    </source>
</evidence>
<evidence type="ECO:0000256" key="2">
    <source>
        <dbReference type="ARBA" id="ARBA00008807"/>
    </source>
</evidence>
<comment type="similarity">
    <text evidence="2">Belongs to the oligopeptide OPT transporter family.</text>
</comment>
<sequence>MVAETVVPDRVPEDTLQPRYDETAPHRYDEKEPHFDTDLKSEADSEDDRIVDLFSSFPPAKGVEHEPNPLTARAVIVGIILGSLVNASNVYLGLKTGFTFPATMFGAIFGYGFILMLTKSLPHVPILGGKFGPQENSIIQAAATGAGGMSGVFVAGLPAMYRLDLLSDDPKKDFGRILTITFVCAFFGLFAAVPLRRFFIINVARELNLVFPTPTATAMTIRSMHAVGSGAADALRKIKALGIAFIIALLIICVGQYADGILHNWHIFTWFYVWSGYTASGLLEPENWGWYIQLTPAFFGSGILVGLNAAVSWWGGTVVAWGLIGPLLVHYGECIGIAVGEGKWEGITRFSVMTGVDDPDYVPSPRYWMLWPGVMVLMVYSLIEFFLHGKVVWDGIKFAVHESARSINNRLQARGHSNAWFAKQAAKADADGGVEDFASAQDQVPTWVWVAGTLAALVLAMIVSEVQFHMNAGLALLACILGVIFAFMSIYGGAVTDCAPLTASAKASQLVYGGITKNHFAIKDAQRINLVAGNIASGTADVANSLVSDFRVGFLLKTPPKLQFYAQAMGTVVSVFLAPGIFVLFMSAYPCVYRPSDDPADICPFAAPSVAAWQAVATAVTMPSIPIPKSSAYFSIAMGILCAVQAIVKHFWLVGSREKYRDWLPNWMSVGVAWVLGPDSGYANAILFGSITAWWWRKWFNNHFEMYAFAIAAGLIAGEGFGGVINAALELGKVSGSFKGTEIALPGAEWTASEAQEAKDAAKHHHGFISLFRIFDAEKTCPAAPSLKWPAWVEQHSDYKHVFHQGPERTQQQIDGEDREKHKKRKYPDSVLIQESFVVGNPPLQVARYCTFQGTMEFLSYIDIIVPEVVGKAALLAVNFRPNEDTINANAPDSMKFIEQIYEDFRARGVEENASSMPKPTPNDVLKAYDEDEEIKSFVDRVAKLCPRPTLIPVLNKHVDSRVLSNKEQISPKAFVLAHSVQILLFAPMDWDRERVYSRDREEYVHQFPTPAEFGGGTGTHVAGLFSKEDLHCAILIFYALVCRRSKRTAWITRTPSSNANEAGFVGYFDESAAASAEVPEVGDTVMDVFLVAGAKLRASVNEKSLERRVAQKSWTKKYREQQMDGGRDIDLLVDDQIPPDPDALPAATGNHNVDVCAALLESAQSTGPKLAIKARIAEARIKDMEPLSKTSFKAVIGLLNSVHGKHDFDAKLAQLQKTITHVDSFLPDNEINDFIRSQEESEVVTEFRRANPEKEEELASRGIFMNWLMTAKAMLQIIGRLIRINQAKPVKFHLIKLKNSYYDNIERICVTKWANQLSAEVMLPDWMTDAMREICIFELIKTSWHQPFNRYVWVVERDISGHDMEYHSNDMIGLGHVFSVVAKLLLDNPKTQIQDWWTENVEWIVDGCRELTSTFESPEKIEAHLSSSPEELSNHFFERLVAAVAKARDRGSKERGAENRHNQTRRGVEDRKHEQQPGDEFSDSEDEESSDIDHMAQEHEELEQAEIDAPFSDTAGPETRDRGMKRKARDDGRDGGTFKKQDTSTN</sequence>
<feature type="region of interest" description="Disordered" evidence="7">
    <location>
        <begin position="1449"/>
        <end position="1547"/>
    </location>
</feature>
<keyword evidence="4 8" id="KW-0812">Transmembrane</keyword>
<dbReference type="PANTHER" id="PTHR31645:SF3">
    <property type="entry name" value="OLIGOPEPTIDE TRANSPORTER"/>
    <property type="match status" value="1"/>
</dbReference>
<evidence type="ECO:0008006" key="11">
    <source>
        <dbReference type="Google" id="ProtNLM"/>
    </source>
</evidence>
<dbReference type="GO" id="GO:0000329">
    <property type="term" value="C:fungal-type vacuole membrane"/>
    <property type="evidence" value="ECO:0007669"/>
    <property type="project" value="TreeGrafter"/>
</dbReference>
<dbReference type="InterPro" id="IPR004813">
    <property type="entry name" value="OPT"/>
</dbReference>
<feature type="transmembrane region" description="Helical" evidence="8">
    <location>
        <begin position="475"/>
        <end position="494"/>
    </location>
</feature>
<keyword evidence="3" id="KW-0813">Transport</keyword>
<keyword evidence="6 8" id="KW-0472">Membrane</keyword>